<reference evidence="2" key="1">
    <citation type="submission" date="2018-05" db="EMBL/GenBank/DDBJ databases">
        <title>Draft genome of Mucuna pruriens seed.</title>
        <authorList>
            <person name="Nnadi N.E."/>
            <person name="Vos R."/>
            <person name="Hasami M.H."/>
            <person name="Devisetty U.K."/>
            <person name="Aguiy J.C."/>
        </authorList>
    </citation>
    <scope>NUCLEOTIDE SEQUENCE [LARGE SCALE GENOMIC DNA]</scope>
    <source>
        <strain evidence="2">JCA_2017</strain>
    </source>
</reference>
<accession>A0A371FHU4</accession>
<sequence>MTRNRSFGSFHSFDPEIDKMLNRIRKTKNIHVGHSSSSFNSIYESDICEYKLDIVDNPLYEPESMENNNRTLKELATQDVLYQPWCIQYLQIKPAQLYELKFGLIHLLPKFHDLAGEDPHKHLKELHVPVIFNIWGDVKRMFLEKFFSVSRTTAIQKEVCGIRQHSREMLHEYWERFNKSCAMCLHHQINEQLLL</sequence>
<keyword evidence="3" id="KW-1185">Reference proteome</keyword>
<name>A0A371FHU4_MUCPR</name>
<dbReference type="Proteomes" id="UP000257109">
    <property type="component" value="Unassembled WGS sequence"/>
</dbReference>
<proteinExistence type="predicted"/>
<protein>
    <recommendedName>
        <fullName evidence="1">Retrotransposon gag domain-containing protein</fullName>
    </recommendedName>
</protein>
<dbReference type="EMBL" id="QJKJ01009044">
    <property type="protein sequence ID" value="RDX77866.1"/>
    <property type="molecule type" value="Genomic_DNA"/>
</dbReference>
<feature type="non-terminal residue" evidence="2">
    <location>
        <position position="1"/>
    </location>
</feature>
<gene>
    <name evidence="2" type="ORF">CR513_41938</name>
</gene>
<evidence type="ECO:0000313" key="2">
    <source>
        <dbReference type="EMBL" id="RDX77866.1"/>
    </source>
</evidence>
<evidence type="ECO:0000259" key="1">
    <source>
        <dbReference type="Pfam" id="PF03732"/>
    </source>
</evidence>
<evidence type="ECO:0000313" key="3">
    <source>
        <dbReference type="Proteomes" id="UP000257109"/>
    </source>
</evidence>
<comment type="caution">
    <text evidence="2">The sequence shown here is derived from an EMBL/GenBank/DDBJ whole genome shotgun (WGS) entry which is preliminary data.</text>
</comment>
<organism evidence="2 3">
    <name type="scientific">Mucuna pruriens</name>
    <name type="common">Velvet bean</name>
    <name type="synonym">Dolichos pruriens</name>
    <dbReference type="NCBI Taxonomy" id="157652"/>
    <lineage>
        <taxon>Eukaryota</taxon>
        <taxon>Viridiplantae</taxon>
        <taxon>Streptophyta</taxon>
        <taxon>Embryophyta</taxon>
        <taxon>Tracheophyta</taxon>
        <taxon>Spermatophyta</taxon>
        <taxon>Magnoliopsida</taxon>
        <taxon>eudicotyledons</taxon>
        <taxon>Gunneridae</taxon>
        <taxon>Pentapetalae</taxon>
        <taxon>rosids</taxon>
        <taxon>fabids</taxon>
        <taxon>Fabales</taxon>
        <taxon>Fabaceae</taxon>
        <taxon>Papilionoideae</taxon>
        <taxon>50 kb inversion clade</taxon>
        <taxon>NPAAA clade</taxon>
        <taxon>indigoferoid/millettioid clade</taxon>
        <taxon>Phaseoleae</taxon>
        <taxon>Mucuna</taxon>
    </lineage>
</organism>
<dbReference type="OrthoDB" id="1689420at2759"/>
<dbReference type="AlphaFoldDB" id="A0A371FHU4"/>
<dbReference type="PANTHER" id="PTHR33223:SF3">
    <property type="match status" value="1"/>
</dbReference>
<dbReference type="PANTHER" id="PTHR33223">
    <property type="entry name" value="CCHC-TYPE DOMAIN-CONTAINING PROTEIN"/>
    <property type="match status" value="1"/>
</dbReference>
<dbReference type="Pfam" id="PF03732">
    <property type="entry name" value="Retrotrans_gag"/>
    <property type="match status" value="1"/>
</dbReference>
<dbReference type="InterPro" id="IPR005162">
    <property type="entry name" value="Retrotrans_gag_dom"/>
</dbReference>
<feature type="domain" description="Retrotransposon gag" evidence="1">
    <location>
        <begin position="127"/>
        <end position="192"/>
    </location>
</feature>